<dbReference type="RefSeq" id="WP_221425919.1">
    <property type="nucleotide sequence ID" value="NZ_CP081295.1"/>
</dbReference>
<dbReference type="Proteomes" id="UP000824281">
    <property type="component" value="Chromosome"/>
</dbReference>
<evidence type="ECO:0000313" key="3">
    <source>
        <dbReference type="Proteomes" id="UP000824281"/>
    </source>
</evidence>
<dbReference type="Gene3D" id="2.60.120.10">
    <property type="entry name" value="Jelly Rolls"/>
    <property type="match status" value="1"/>
</dbReference>
<name>A0ABX8ZN67_9SPHN</name>
<dbReference type="SUPFAM" id="SSF51182">
    <property type="entry name" value="RmlC-like cupins"/>
    <property type="match status" value="1"/>
</dbReference>
<reference evidence="2 3" key="1">
    <citation type="submission" date="2021-08" db="EMBL/GenBank/DDBJ databases">
        <title>Comparative Genomics Analysis of the Genus Qipengyuania Reveals Extensive Genetic Diversity and Metabolic Versatility, Including the Description of Fifteen Novel Species.</title>
        <authorList>
            <person name="Liu Y."/>
        </authorList>
    </citation>
    <scope>NUCLEOTIDE SEQUENCE [LARGE SCALE GENOMIC DNA]</scope>
    <source>
        <strain evidence="2 3">1NDH13</strain>
    </source>
</reference>
<feature type="domain" description="DUF985" evidence="1">
    <location>
        <begin position="6"/>
        <end position="137"/>
    </location>
</feature>
<dbReference type="CDD" id="cd06121">
    <property type="entry name" value="cupin_YML079wp"/>
    <property type="match status" value="1"/>
</dbReference>
<evidence type="ECO:0000259" key="1">
    <source>
        <dbReference type="Pfam" id="PF06172"/>
    </source>
</evidence>
<sequence length="144" mass="15545">MTTASDLIDRLGLAPHPEGGWYRETWRAPTDEGERASATAIHFLLEQGRSSHWHRVDAAEIWLWHAGDPLILSVAAGYDAAPEDIRMGREVLAGEAVQHVIPAGHWQAAAPAEGEHGYALVSCIVSPGFEFSGFELAPPGWSPG</sequence>
<protein>
    <submittedName>
        <fullName evidence="2">Cupin domain-containing protein</fullName>
    </submittedName>
</protein>
<dbReference type="InterPro" id="IPR014710">
    <property type="entry name" value="RmlC-like_jellyroll"/>
</dbReference>
<dbReference type="PANTHER" id="PTHR33387:SF3">
    <property type="entry name" value="DUF985 DOMAIN-CONTAINING PROTEIN"/>
    <property type="match status" value="1"/>
</dbReference>
<dbReference type="PANTHER" id="PTHR33387">
    <property type="entry name" value="RMLC-LIKE JELLY ROLL FOLD PROTEIN"/>
    <property type="match status" value="1"/>
</dbReference>
<gene>
    <name evidence="2" type="ORF">K3148_03395</name>
</gene>
<proteinExistence type="predicted"/>
<evidence type="ECO:0000313" key="2">
    <source>
        <dbReference type="EMBL" id="QZD90450.1"/>
    </source>
</evidence>
<dbReference type="InterPro" id="IPR009327">
    <property type="entry name" value="Cupin_DUF985"/>
</dbReference>
<dbReference type="InterPro" id="IPR011051">
    <property type="entry name" value="RmlC_Cupin_sf"/>
</dbReference>
<dbReference type="EMBL" id="CP081295">
    <property type="protein sequence ID" value="QZD90450.1"/>
    <property type="molecule type" value="Genomic_DNA"/>
</dbReference>
<organism evidence="2 3">
    <name type="scientific">Qipengyuania aurantiaca</name>
    <dbReference type="NCBI Taxonomy" id="2867233"/>
    <lineage>
        <taxon>Bacteria</taxon>
        <taxon>Pseudomonadati</taxon>
        <taxon>Pseudomonadota</taxon>
        <taxon>Alphaproteobacteria</taxon>
        <taxon>Sphingomonadales</taxon>
        <taxon>Erythrobacteraceae</taxon>
        <taxon>Qipengyuania</taxon>
    </lineage>
</organism>
<accession>A0ABX8ZN67</accession>
<dbReference type="InterPro" id="IPR039935">
    <property type="entry name" value="YML079W-like"/>
</dbReference>
<dbReference type="Pfam" id="PF06172">
    <property type="entry name" value="Cupin_5"/>
    <property type="match status" value="1"/>
</dbReference>
<keyword evidence="3" id="KW-1185">Reference proteome</keyword>